<dbReference type="InterPro" id="IPR050177">
    <property type="entry name" value="Lipid_A_modif_metabolic_enz"/>
</dbReference>
<dbReference type="EC" id="5.1.3.2" evidence="2"/>
<organism evidence="2">
    <name type="scientific">hydrothermal vent metagenome</name>
    <dbReference type="NCBI Taxonomy" id="652676"/>
    <lineage>
        <taxon>unclassified sequences</taxon>
        <taxon>metagenomes</taxon>
        <taxon>ecological metagenomes</taxon>
    </lineage>
</organism>
<evidence type="ECO:0000259" key="1">
    <source>
        <dbReference type="Pfam" id="PF01370"/>
    </source>
</evidence>
<dbReference type="Pfam" id="PF01370">
    <property type="entry name" value="Epimerase"/>
    <property type="match status" value="1"/>
</dbReference>
<gene>
    <name evidence="2" type="ORF">MNBD_NITROSPINAE01-29</name>
</gene>
<protein>
    <submittedName>
        <fullName evidence="2">UDP-glucose 4-epimerase</fullName>
        <ecNumber evidence="2">5.1.3.2</ecNumber>
    </submittedName>
</protein>
<dbReference type="GO" id="GO:0003978">
    <property type="term" value="F:UDP-glucose 4-epimerase activity"/>
    <property type="evidence" value="ECO:0007669"/>
    <property type="project" value="UniProtKB-EC"/>
</dbReference>
<reference evidence="2" key="1">
    <citation type="submission" date="2018-06" db="EMBL/GenBank/DDBJ databases">
        <authorList>
            <person name="Zhirakovskaya E."/>
        </authorList>
    </citation>
    <scope>NUCLEOTIDE SEQUENCE</scope>
</reference>
<keyword evidence="2" id="KW-0413">Isomerase</keyword>
<evidence type="ECO:0000313" key="2">
    <source>
        <dbReference type="EMBL" id="VAX16986.1"/>
    </source>
</evidence>
<proteinExistence type="predicted"/>
<dbReference type="PANTHER" id="PTHR43245">
    <property type="entry name" value="BIFUNCTIONAL POLYMYXIN RESISTANCE PROTEIN ARNA"/>
    <property type="match status" value="1"/>
</dbReference>
<sequence length="345" mass="38632">MSCEACPDPQDDWIMNQDIDRVLVTGAGGFVGRRLCQMLSDMGYKLRVLVRNDRYEEFFRLHNAEICTGDITDPEVPEWIMDGVCGVFHLASIVQEAGIPDAEFWDANYTATRRLLKAAVKNKVKKFVHCSTIGVMGHIANPPADEDAPLRAEDIYQITKAEGEKIALAYNGVGGMDVTVVRPSAIYGPGDTRLYKLFKMVAQEKFRMVGSGKTLIHPVYIDDLVPGMILAMESAKSAGRVYILGGEKAVTLNEWVAMISAETRGAVPKLHIPYLPVKLMAMLCEDICKPLRIEPPLFRRRVDFFVKNRAFSIARARAELGYEPKIGLRDGVHRTVAWYKKHGWI</sequence>
<dbReference type="InterPro" id="IPR001509">
    <property type="entry name" value="Epimerase_deHydtase"/>
</dbReference>
<name>A0A3B1BFF6_9ZZZZ</name>
<dbReference type="EMBL" id="UOGC01000041">
    <property type="protein sequence ID" value="VAX16986.1"/>
    <property type="molecule type" value="Genomic_DNA"/>
</dbReference>
<dbReference type="InterPro" id="IPR036291">
    <property type="entry name" value="NAD(P)-bd_dom_sf"/>
</dbReference>
<dbReference type="Gene3D" id="3.40.50.720">
    <property type="entry name" value="NAD(P)-binding Rossmann-like Domain"/>
    <property type="match status" value="1"/>
</dbReference>
<accession>A0A3B1BFF6</accession>
<dbReference type="SUPFAM" id="SSF51735">
    <property type="entry name" value="NAD(P)-binding Rossmann-fold domains"/>
    <property type="match status" value="1"/>
</dbReference>
<dbReference type="AlphaFoldDB" id="A0A3B1BFF6"/>
<feature type="domain" description="NAD-dependent epimerase/dehydratase" evidence="1">
    <location>
        <begin position="22"/>
        <end position="245"/>
    </location>
</feature>